<feature type="domain" description="Reverse transcriptase" evidence="1">
    <location>
        <begin position="43"/>
        <end position="169"/>
    </location>
</feature>
<dbReference type="InterPro" id="IPR043128">
    <property type="entry name" value="Rev_trsase/Diguanyl_cyclase"/>
</dbReference>
<dbReference type="InterPro" id="IPR000477">
    <property type="entry name" value="RT_dom"/>
</dbReference>
<dbReference type="EnsemblMetazoa" id="AALFPA23_019959.R29387">
    <property type="protein sequence ID" value="AALFPA23_019959.P29387"/>
    <property type="gene ID" value="AALFPA23_019959"/>
</dbReference>
<organism evidence="2 3">
    <name type="scientific">Aedes albopictus</name>
    <name type="common">Asian tiger mosquito</name>
    <name type="synonym">Stegomyia albopicta</name>
    <dbReference type="NCBI Taxonomy" id="7160"/>
    <lineage>
        <taxon>Eukaryota</taxon>
        <taxon>Metazoa</taxon>
        <taxon>Ecdysozoa</taxon>
        <taxon>Arthropoda</taxon>
        <taxon>Hexapoda</taxon>
        <taxon>Insecta</taxon>
        <taxon>Pterygota</taxon>
        <taxon>Neoptera</taxon>
        <taxon>Endopterygota</taxon>
        <taxon>Diptera</taxon>
        <taxon>Nematocera</taxon>
        <taxon>Culicoidea</taxon>
        <taxon>Culicidae</taxon>
        <taxon>Culicinae</taxon>
        <taxon>Aedini</taxon>
        <taxon>Aedes</taxon>
        <taxon>Stegomyia</taxon>
    </lineage>
</organism>
<evidence type="ECO:0000259" key="1">
    <source>
        <dbReference type="Pfam" id="PF00078"/>
    </source>
</evidence>
<dbReference type="Gene3D" id="3.30.70.270">
    <property type="match status" value="1"/>
</dbReference>
<dbReference type="InterPro" id="IPR050951">
    <property type="entry name" value="Retrovirus_Pol_polyprotein"/>
</dbReference>
<name>A0ABM1ZMN1_AEDAL</name>
<dbReference type="InterPro" id="IPR043502">
    <property type="entry name" value="DNA/RNA_pol_sf"/>
</dbReference>
<reference evidence="3" key="1">
    <citation type="journal article" date="2015" name="Proc. Natl. Acad. Sci. U.S.A.">
        <title>Genome sequence of the Asian Tiger mosquito, Aedes albopictus, reveals insights into its biology, genetics, and evolution.</title>
        <authorList>
            <person name="Chen X.G."/>
            <person name="Jiang X."/>
            <person name="Gu J."/>
            <person name="Xu M."/>
            <person name="Wu Y."/>
            <person name="Deng Y."/>
            <person name="Zhang C."/>
            <person name="Bonizzoni M."/>
            <person name="Dermauw W."/>
            <person name="Vontas J."/>
            <person name="Armbruster P."/>
            <person name="Huang X."/>
            <person name="Yang Y."/>
            <person name="Zhang H."/>
            <person name="He W."/>
            <person name="Peng H."/>
            <person name="Liu Y."/>
            <person name="Wu K."/>
            <person name="Chen J."/>
            <person name="Lirakis M."/>
            <person name="Topalis P."/>
            <person name="Van Leeuwen T."/>
            <person name="Hall A.B."/>
            <person name="Jiang X."/>
            <person name="Thorpe C."/>
            <person name="Mueller R.L."/>
            <person name="Sun C."/>
            <person name="Waterhouse R.M."/>
            <person name="Yan G."/>
            <person name="Tu Z.J."/>
            <person name="Fang X."/>
            <person name="James A.A."/>
        </authorList>
    </citation>
    <scope>NUCLEOTIDE SEQUENCE [LARGE SCALE GENOMIC DNA]</scope>
    <source>
        <strain evidence="3">Foshan</strain>
    </source>
</reference>
<dbReference type="Pfam" id="PF00078">
    <property type="entry name" value="RVT_1"/>
    <property type="match status" value="1"/>
</dbReference>
<dbReference type="Gene3D" id="3.10.10.10">
    <property type="entry name" value="HIV Type 1 Reverse Transcriptase, subunit A, domain 1"/>
    <property type="match status" value="1"/>
</dbReference>
<accession>A0ABM1ZMN1</accession>
<dbReference type="Proteomes" id="UP000069940">
    <property type="component" value="Unassembled WGS sequence"/>
</dbReference>
<evidence type="ECO:0000313" key="2">
    <source>
        <dbReference type="EnsemblMetazoa" id="AALFPA23_019959.P29387"/>
    </source>
</evidence>
<dbReference type="GeneID" id="134291809"/>
<sequence length="170" mass="19558">MRRVPVALEEAVNSKLKELMARDIIEEKKGPVTWVSPLVVVGKANGEPRICLDLRRVNEAVLRERHPMPVIDDFLARIGPNMVRSKLDVKDSFLQLELDEESRDAMVFLTARGLYRFKRMPFGLVSAPEVFQKTMDTILAGCEGTWWYIDDVYIEGKDKQEHDERVAKVE</sequence>
<dbReference type="PANTHER" id="PTHR37984:SF11">
    <property type="entry name" value="INTEGRASE CATALYTIC DOMAIN-CONTAINING PROTEIN"/>
    <property type="match status" value="1"/>
</dbReference>
<keyword evidence="3" id="KW-1185">Reference proteome</keyword>
<dbReference type="RefSeq" id="XP_062716024.1">
    <property type="nucleotide sequence ID" value="XM_062860040.1"/>
</dbReference>
<dbReference type="PANTHER" id="PTHR37984">
    <property type="entry name" value="PROTEIN CBG26694"/>
    <property type="match status" value="1"/>
</dbReference>
<reference evidence="2" key="2">
    <citation type="submission" date="2025-05" db="UniProtKB">
        <authorList>
            <consortium name="EnsemblMetazoa"/>
        </authorList>
    </citation>
    <scope>IDENTIFICATION</scope>
    <source>
        <strain evidence="2">Foshan</strain>
    </source>
</reference>
<dbReference type="CDD" id="cd01647">
    <property type="entry name" value="RT_LTR"/>
    <property type="match status" value="1"/>
</dbReference>
<protein>
    <recommendedName>
        <fullName evidence="1">Reverse transcriptase domain-containing protein</fullName>
    </recommendedName>
</protein>
<proteinExistence type="predicted"/>
<evidence type="ECO:0000313" key="3">
    <source>
        <dbReference type="Proteomes" id="UP000069940"/>
    </source>
</evidence>
<dbReference type="SUPFAM" id="SSF56672">
    <property type="entry name" value="DNA/RNA polymerases"/>
    <property type="match status" value="1"/>
</dbReference>